<accession>A0ABQ6TLT2</accession>
<name>A0ABQ6TLT2_9BACT</name>
<organism evidence="1 2">
    <name type="scientific">Oryzomonas sagensis</name>
    <dbReference type="NCBI Taxonomy" id="2603857"/>
    <lineage>
        <taxon>Bacteria</taxon>
        <taxon>Pseudomonadati</taxon>
        <taxon>Thermodesulfobacteriota</taxon>
        <taxon>Desulfuromonadia</taxon>
        <taxon>Geobacterales</taxon>
        <taxon>Geobacteraceae</taxon>
        <taxon>Oryzomonas</taxon>
    </lineage>
</organism>
<dbReference type="EMBL" id="VZRA01000004">
    <property type="protein sequence ID" value="KAB0668976.1"/>
    <property type="molecule type" value="Genomic_DNA"/>
</dbReference>
<protein>
    <submittedName>
        <fullName evidence="1">Uncharacterized protein</fullName>
    </submittedName>
</protein>
<evidence type="ECO:0000313" key="1">
    <source>
        <dbReference type="EMBL" id="KAB0668976.1"/>
    </source>
</evidence>
<sequence length="62" mass="7293">MIDLVETRKRFDETGRKMATWAKQRNFDPVRFRNTLNGTVKINQEEINALKEDNLLVERGSV</sequence>
<proteinExistence type="predicted"/>
<reference evidence="1 2" key="1">
    <citation type="journal article" date="2020" name="Microorganisms">
        <title>Description of Three Novel Members in the Family Geobacteraceae, Oryzomonas japonicum gen. nov., sp. nov., Oryzomonas sagensis sp. nov., and Oryzomonas ruber sp. nov.</title>
        <authorList>
            <person name="Xu Z."/>
            <person name="Masuda Y."/>
            <person name="Hayakawa C."/>
            <person name="Ushijima N."/>
            <person name="Kawano K."/>
            <person name="Shiratori Y."/>
            <person name="Senoo K."/>
            <person name="Itoh H."/>
        </authorList>
    </citation>
    <scope>NUCLEOTIDE SEQUENCE [LARGE SCALE GENOMIC DNA]</scope>
    <source>
        <strain evidence="1 2">Red100</strain>
    </source>
</reference>
<keyword evidence="2" id="KW-1185">Reference proteome</keyword>
<comment type="caution">
    <text evidence="1">The sequence shown here is derived from an EMBL/GenBank/DDBJ whole genome shotgun (WGS) entry which is preliminary data.</text>
</comment>
<dbReference type="RefSeq" id="WP_151157611.1">
    <property type="nucleotide sequence ID" value="NZ_VZRA01000004.1"/>
</dbReference>
<dbReference type="Proteomes" id="UP000798046">
    <property type="component" value="Unassembled WGS sequence"/>
</dbReference>
<evidence type="ECO:0000313" key="2">
    <source>
        <dbReference type="Proteomes" id="UP000798046"/>
    </source>
</evidence>
<gene>
    <name evidence="1" type="ORF">F6V30_14155</name>
</gene>